<reference evidence="1" key="1">
    <citation type="submission" date="2019-08" db="EMBL/GenBank/DDBJ databases">
        <title>Genome sequence of Clostridiales bacterium MT110.</title>
        <authorList>
            <person name="Cao J."/>
        </authorList>
    </citation>
    <scope>NUCLEOTIDE SEQUENCE</scope>
    <source>
        <strain evidence="1">MT110</strain>
    </source>
</reference>
<gene>
    <name evidence="1" type="ORF">FRZ06_01950</name>
</gene>
<proteinExistence type="predicted"/>
<evidence type="ECO:0000313" key="2">
    <source>
        <dbReference type="Proteomes" id="UP000594014"/>
    </source>
</evidence>
<name>A0ACD1A726_9FIRM</name>
<keyword evidence="2" id="KW-1185">Reference proteome</keyword>
<organism evidence="1 2">
    <name type="scientific">Anoxybacterium hadale</name>
    <dbReference type="NCBI Taxonomy" id="3408580"/>
    <lineage>
        <taxon>Bacteria</taxon>
        <taxon>Bacillati</taxon>
        <taxon>Bacillota</taxon>
        <taxon>Clostridia</taxon>
        <taxon>Peptostreptococcales</taxon>
        <taxon>Anaerovoracaceae</taxon>
        <taxon>Anoxybacterium</taxon>
    </lineage>
</organism>
<dbReference type="Proteomes" id="UP000594014">
    <property type="component" value="Chromosome"/>
</dbReference>
<accession>A0ACD1A726</accession>
<sequence length="329" mass="36377">MKIEVNTHEKNMIKWASEHPEAVVLSGDLGSSCEIKGFLNTYPDRYFSLGIAEQNMVSWAAGLAREGFRPYLHTFGVFLYRRVLDQLEMSVAYPNLPVTFVGFLPGIMTPGGVTHQATNDIAVLRNIPNMTIFDIGDATEIESVLQVAHDVNGPVFIRMLRKEVPRLFPANEPMVFNRGRVLTEGTDIAIFSSSICTEEAMRATKVLTEKGLSIQHVHISTLKPFTDPTVVETLKKVKYGAVTMENHVTIGGLGSAVADVIAEEGIGTKLIKVGIQDTYTHGASKMYLMKKYGLDALTLIQAVKNLTGKYFGIREEDLEAVRFEDYTAV</sequence>
<dbReference type="EMBL" id="CP042469">
    <property type="protein sequence ID" value="QOX62200.1"/>
    <property type="molecule type" value="Genomic_DNA"/>
</dbReference>
<protein>
    <submittedName>
        <fullName evidence="1">Transketolase</fullName>
    </submittedName>
</protein>
<evidence type="ECO:0000313" key="1">
    <source>
        <dbReference type="EMBL" id="QOX62200.1"/>
    </source>
</evidence>